<dbReference type="CDD" id="cd16926">
    <property type="entry name" value="HATPase_MutL-MLH-PMS-like"/>
    <property type="match status" value="1"/>
</dbReference>
<dbReference type="FunFam" id="3.30.565.10:FF:000003">
    <property type="entry name" value="DNA mismatch repair endonuclease MutL"/>
    <property type="match status" value="1"/>
</dbReference>
<dbReference type="InterPro" id="IPR037198">
    <property type="entry name" value="MutL_C_sf"/>
</dbReference>
<evidence type="ECO:0000256" key="6">
    <source>
        <dbReference type="SAM" id="MobiDB-lite"/>
    </source>
</evidence>
<sequence length="642" mass="70620">MWAVDLWARWIEGDESLQQVGPWSHHGLALTQPKQHAIRQPANLSKIFPSLIAMPRIQILDDTLASQVAAGEVVERPSSVVKELVENSIDAGAKHVTVDIQRGGTALIRVTDDACGMSREDALLSLERHATSKLSSSEQLATIMTLGFRGEAVPSIASVARFRMTTREKGTVAGTEIQVDGGTLRDVRDAGVPEGTCIEVKQIFFNVPARRKFLRAETTEFAHVEHQVRLHALATPEVRFTLSKDGRTVFDLPAATDWRVRIASLAGREAAGQLIEVHRRQGPGLAVRGYLLPSEFARKGKRQQYIFLNGRPIEDPAISRALRDGYRGSIGEGAHPAAWLWLEMEPSLVDVNVHPAKKEVRFHRPFDVRNLIAEAVEKSLAGDVPEIQPTPDPEPKLAEPIEHVSSDTTPVRLPVKNNPTPVPSLPPERPSFPHQAEKQQELTAPSGKKVIEQPDFRIIGPLHDKYVVLEGEEGVVLLDPIAARERIVYEDLLASTGGEGIDTQGLLVPELLELDAVDSDIVLRHAEHFIEAGMQVDSFGGSTIQVSSLPAFLKVSDIRGFLLELVDELHETVGTRRGKAMAFEAFAAGVARRVGRREPCRIDHADTLLASMFACDLPYCTPDGRPTLIHISLNELDRKFGK</sequence>
<dbReference type="InterPro" id="IPR042121">
    <property type="entry name" value="MutL_C_regsub"/>
</dbReference>
<dbReference type="Pfam" id="PF13589">
    <property type="entry name" value="HATPase_c_3"/>
    <property type="match status" value="1"/>
</dbReference>
<dbReference type="SUPFAM" id="SSF118116">
    <property type="entry name" value="DNA mismatch repair protein MutL"/>
    <property type="match status" value="1"/>
</dbReference>
<feature type="region of interest" description="Disordered" evidence="6">
    <location>
        <begin position="382"/>
        <end position="446"/>
    </location>
</feature>
<evidence type="ECO:0000313" key="9">
    <source>
        <dbReference type="EMBL" id="BDS08633.1"/>
    </source>
</evidence>
<dbReference type="NCBIfam" id="TIGR00585">
    <property type="entry name" value="mutl"/>
    <property type="match status" value="1"/>
</dbReference>
<dbReference type="Pfam" id="PF08676">
    <property type="entry name" value="MutL_C"/>
    <property type="match status" value="1"/>
</dbReference>
<dbReference type="InterPro" id="IPR002099">
    <property type="entry name" value="MutL/Mlh/PMS"/>
</dbReference>
<feature type="domain" description="MutL C-terminal dimerisation" evidence="7">
    <location>
        <begin position="458"/>
        <end position="600"/>
    </location>
</feature>
<keyword evidence="4 5" id="KW-0234">DNA repair</keyword>
<dbReference type="PANTHER" id="PTHR10073">
    <property type="entry name" value="DNA MISMATCH REPAIR PROTEIN MLH, PMS, MUTL"/>
    <property type="match status" value="1"/>
</dbReference>
<keyword evidence="3 5" id="KW-0227">DNA damage</keyword>
<reference evidence="9" key="1">
    <citation type="submission" date="2024-07" db="EMBL/GenBank/DDBJ databases">
        <title>Complete genome sequence of Verrucomicrobiaceae bacterium NT6N.</title>
        <authorList>
            <person name="Huang C."/>
            <person name="Takami H."/>
            <person name="Hamasaki K."/>
        </authorList>
    </citation>
    <scope>NUCLEOTIDE SEQUENCE</scope>
    <source>
        <strain evidence="9">NT6N</strain>
    </source>
</reference>
<dbReference type="SUPFAM" id="SSF55874">
    <property type="entry name" value="ATPase domain of HSP90 chaperone/DNA topoisomerase II/histidine kinase"/>
    <property type="match status" value="1"/>
</dbReference>
<dbReference type="GO" id="GO:0140664">
    <property type="term" value="F:ATP-dependent DNA damage sensor activity"/>
    <property type="evidence" value="ECO:0007669"/>
    <property type="project" value="InterPro"/>
</dbReference>
<dbReference type="InterPro" id="IPR042120">
    <property type="entry name" value="MutL_C_dimsub"/>
</dbReference>
<evidence type="ECO:0000259" key="7">
    <source>
        <dbReference type="SMART" id="SM00853"/>
    </source>
</evidence>
<dbReference type="InterPro" id="IPR036890">
    <property type="entry name" value="HATPase_C_sf"/>
</dbReference>
<dbReference type="PANTHER" id="PTHR10073:SF12">
    <property type="entry name" value="DNA MISMATCH REPAIR PROTEIN MLH1"/>
    <property type="match status" value="1"/>
</dbReference>
<gene>
    <name evidence="5 9" type="primary">mutL</name>
    <name evidence="9" type="ORF">NT6N_36730</name>
</gene>
<dbReference type="Gene3D" id="3.30.1370.100">
    <property type="entry name" value="MutL, C-terminal domain, regulatory subdomain"/>
    <property type="match status" value="1"/>
</dbReference>
<feature type="compositionally biased region" description="Pro residues" evidence="6">
    <location>
        <begin position="420"/>
        <end position="430"/>
    </location>
</feature>
<organism evidence="9">
    <name type="scientific">Oceaniferula spumae</name>
    <dbReference type="NCBI Taxonomy" id="2979115"/>
    <lineage>
        <taxon>Bacteria</taxon>
        <taxon>Pseudomonadati</taxon>
        <taxon>Verrucomicrobiota</taxon>
        <taxon>Verrucomicrobiia</taxon>
        <taxon>Verrucomicrobiales</taxon>
        <taxon>Verrucomicrobiaceae</taxon>
        <taxon>Oceaniferula</taxon>
    </lineage>
</organism>
<dbReference type="Gene3D" id="3.30.230.10">
    <property type="match status" value="1"/>
</dbReference>
<dbReference type="EMBL" id="AP026866">
    <property type="protein sequence ID" value="BDS08633.1"/>
    <property type="molecule type" value="Genomic_DNA"/>
</dbReference>
<dbReference type="SMART" id="SM01340">
    <property type="entry name" value="DNA_mis_repair"/>
    <property type="match status" value="1"/>
</dbReference>
<dbReference type="Gene3D" id="3.30.565.10">
    <property type="entry name" value="Histidine kinase-like ATPase, C-terminal domain"/>
    <property type="match status" value="1"/>
</dbReference>
<dbReference type="SUPFAM" id="SSF54211">
    <property type="entry name" value="Ribosomal protein S5 domain 2-like"/>
    <property type="match status" value="1"/>
</dbReference>
<evidence type="ECO:0000256" key="3">
    <source>
        <dbReference type="ARBA" id="ARBA00022763"/>
    </source>
</evidence>
<dbReference type="InterPro" id="IPR014790">
    <property type="entry name" value="MutL_C"/>
</dbReference>
<dbReference type="GO" id="GO:0030983">
    <property type="term" value="F:mismatched DNA binding"/>
    <property type="evidence" value="ECO:0007669"/>
    <property type="project" value="InterPro"/>
</dbReference>
<dbReference type="GO" id="GO:0032300">
    <property type="term" value="C:mismatch repair complex"/>
    <property type="evidence" value="ECO:0007669"/>
    <property type="project" value="InterPro"/>
</dbReference>
<dbReference type="GO" id="GO:0005524">
    <property type="term" value="F:ATP binding"/>
    <property type="evidence" value="ECO:0007669"/>
    <property type="project" value="InterPro"/>
</dbReference>
<dbReference type="SMART" id="SM00853">
    <property type="entry name" value="MutL_C"/>
    <property type="match status" value="1"/>
</dbReference>
<evidence type="ECO:0000256" key="2">
    <source>
        <dbReference type="ARBA" id="ARBA00021975"/>
    </source>
</evidence>
<dbReference type="GO" id="GO:0006298">
    <property type="term" value="P:mismatch repair"/>
    <property type="evidence" value="ECO:0007669"/>
    <property type="project" value="UniProtKB-UniRule"/>
</dbReference>
<comment type="function">
    <text evidence="5">This protein is involved in the repair of mismatches in DNA. It is required for dam-dependent methyl-directed DNA mismatch repair. May act as a 'molecular matchmaker', a protein that promotes the formation of a stable complex between two or more DNA-binding proteins in an ATP-dependent manner without itself being part of a final effector complex.</text>
</comment>
<dbReference type="InterPro" id="IPR014721">
    <property type="entry name" value="Ribsml_uS5_D2-typ_fold_subgr"/>
</dbReference>
<feature type="domain" description="DNA mismatch repair protein S5" evidence="8">
    <location>
        <begin position="262"/>
        <end position="381"/>
    </location>
</feature>
<protein>
    <recommendedName>
        <fullName evidence="2 5">DNA mismatch repair protein MutL</fullName>
    </recommendedName>
</protein>
<dbReference type="InterPro" id="IPR020568">
    <property type="entry name" value="Ribosomal_Su5_D2-typ_SF"/>
</dbReference>
<proteinExistence type="inferred from homology"/>
<evidence type="ECO:0000256" key="5">
    <source>
        <dbReference type="HAMAP-Rule" id="MF_00149"/>
    </source>
</evidence>
<feature type="compositionally biased region" description="Basic and acidic residues" evidence="6">
    <location>
        <begin position="393"/>
        <end position="405"/>
    </location>
</feature>
<evidence type="ECO:0000256" key="4">
    <source>
        <dbReference type="ARBA" id="ARBA00023204"/>
    </source>
</evidence>
<dbReference type="AlphaFoldDB" id="A0AAT9FRN5"/>
<dbReference type="InterPro" id="IPR013507">
    <property type="entry name" value="DNA_mismatch_S5_2-like"/>
</dbReference>
<dbReference type="KEGG" id="osu:NT6N_36730"/>
<evidence type="ECO:0000256" key="1">
    <source>
        <dbReference type="ARBA" id="ARBA00006082"/>
    </source>
</evidence>
<name>A0AAT9FRN5_9BACT</name>
<accession>A0AAT9FRN5</accession>
<dbReference type="InterPro" id="IPR038973">
    <property type="entry name" value="MutL/Mlh/Pms-like"/>
</dbReference>
<dbReference type="GO" id="GO:0016887">
    <property type="term" value="F:ATP hydrolysis activity"/>
    <property type="evidence" value="ECO:0007669"/>
    <property type="project" value="InterPro"/>
</dbReference>
<dbReference type="CDD" id="cd00782">
    <property type="entry name" value="MutL_Trans"/>
    <property type="match status" value="1"/>
</dbReference>
<dbReference type="HAMAP" id="MF_00149">
    <property type="entry name" value="DNA_mis_repair"/>
    <property type="match status" value="1"/>
</dbReference>
<evidence type="ECO:0000259" key="8">
    <source>
        <dbReference type="SMART" id="SM01340"/>
    </source>
</evidence>
<dbReference type="Pfam" id="PF01119">
    <property type="entry name" value="DNA_mis_repair"/>
    <property type="match status" value="1"/>
</dbReference>
<dbReference type="Gene3D" id="3.30.1540.20">
    <property type="entry name" value="MutL, C-terminal domain, dimerisation subdomain"/>
    <property type="match status" value="1"/>
</dbReference>
<comment type="similarity">
    <text evidence="1 5">Belongs to the DNA mismatch repair MutL/HexB family.</text>
</comment>
<dbReference type="InterPro" id="IPR020667">
    <property type="entry name" value="DNA_mismatch_repair_MutL"/>
</dbReference>